<evidence type="ECO:0000256" key="1">
    <source>
        <dbReference type="SAM" id="Phobius"/>
    </source>
</evidence>
<accession>A0AAD7ZK54</accession>
<dbReference type="AlphaFoldDB" id="A0AAD7ZK54"/>
<feature type="non-terminal residue" evidence="2">
    <location>
        <position position="91"/>
    </location>
</feature>
<comment type="caution">
    <text evidence="2">The sequence shown here is derived from an EMBL/GenBank/DDBJ whole genome shotgun (WGS) entry which is preliminary data.</text>
</comment>
<evidence type="ECO:0000313" key="3">
    <source>
        <dbReference type="Proteomes" id="UP001233999"/>
    </source>
</evidence>
<name>A0AAD7ZK54_DIPPU</name>
<keyword evidence="3" id="KW-1185">Reference proteome</keyword>
<dbReference type="Proteomes" id="UP001233999">
    <property type="component" value="Unassembled WGS sequence"/>
</dbReference>
<keyword evidence="1" id="KW-1133">Transmembrane helix</keyword>
<keyword evidence="1" id="KW-0472">Membrane</keyword>
<feature type="transmembrane region" description="Helical" evidence="1">
    <location>
        <begin position="12"/>
        <end position="34"/>
    </location>
</feature>
<feature type="transmembrane region" description="Helical" evidence="1">
    <location>
        <begin position="70"/>
        <end position="88"/>
    </location>
</feature>
<keyword evidence="1" id="KW-0812">Transmembrane</keyword>
<dbReference type="EMBL" id="JASPKZ010007831">
    <property type="protein sequence ID" value="KAJ9582048.1"/>
    <property type="molecule type" value="Genomic_DNA"/>
</dbReference>
<proteinExistence type="predicted"/>
<evidence type="ECO:0000313" key="2">
    <source>
        <dbReference type="EMBL" id="KAJ9582048.1"/>
    </source>
</evidence>
<feature type="non-terminal residue" evidence="2">
    <location>
        <position position="1"/>
    </location>
</feature>
<reference evidence="2" key="2">
    <citation type="submission" date="2023-05" db="EMBL/GenBank/DDBJ databases">
        <authorList>
            <person name="Fouks B."/>
        </authorList>
    </citation>
    <scope>NUCLEOTIDE SEQUENCE</scope>
    <source>
        <strain evidence="2">Stay&amp;Tobe</strain>
        <tissue evidence="2">Testes</tissue>
    </source>
</reference>
<reference evidence="2" key="1">
    <citation type="journal article" date="2023" name="IScience">
        <title>Live-bearing cockroach genome reveals convergent evolutionary mechanisms linked to viviparity in insects and beyond.</title>
        <authorList>
            <person name="Fouks B."/>
            <person name="Harrison M.C."/>
            <person name="Mikhailova A.A."/>
            <person name="Marchal E."/>
            <person name="English S."/>
            <person name="Carruthers M."/>
            <person name="Jennings E.C."/>
            <person name="Chiamaka E.L."/>
            <person name="Frigard R.A."/>
            <person name="Pippel M."/>
            <person name="Attardo G.M."/>
            <person name="Benoit J.B."/>
            <person name="Bornberg-Bauer E."/>
            <person name="Tobe S.S."/>
        </authorList>
    </citation>
    <scope>NUCLEOTIDE SEQUENCE</scope>
    <source>
        <strain evidence="2">Stay&amp;Tobe</strain>
    </source>
</reference>
<organism evidence="2 3">
    <name type="scientific">Diploptera punctata</name>
    <name type="common">Pacific beetle cockroach</name>
    <dbReference type="NCBI Taxonomy" id="6984"/>
    <lineage>
        <taxon>Eukaryota</taxon>
        <taxon>Metazoa</taxon>
        <taxon>Ecdysozoa</taxon>
        <taxon>Arthropoda</taxon>
        <taxon>Hexapoda</taxon>
        <taxon>Insecta</taxon>
        <taxon>Pterygota</taxon>
        <taxon>Neoptera</taxon>
        <taxon>Polyneoptera</taxon>
        <taxon>Dictyoptera</taxon>
        <taxon>Blattodea</taxon>
        <taxon>Blaberoidea</taxon>
        <taxon>Blaberidae</taxon>
        <taxon>Diplopterinae</taxon>
        <taxon>Diploptera</taxon>
    </lineage>
</organism>
<sequence length="91" mass="10644">KPTPILMVGAWYIKTGQVSVLLITMLYIGLLYIFREEYSHSYDQVLFFYICLVSLFNNSKHISAAKNAHCKNYCTSYYLLLFLNFFFISCS</sequence>
<gene>
    <name evidence="2" type="ORF">L9F63_003631</name>
</gene>
<protein>
    <submittedName>
        <fullName evidence="2">Uncharacterized protein</fullName>
    </submittedName>
</protein>